<evidence type="ECO:0000313" key="1">
    <source>
        <dbReference type="EMBL" id="CAA7028744.1"/>
    </source>
</evidence>
<name>A0A6D2INS6_9BRAS</name>
<keyword evidence="2" id="KW-1185">Reference proteome</keyword>
<reference evidence="1" key="1">
    <citation type="submission" date="2020-01" db="EMBL/GenBank/DDBJ databases">
        <authorList>
            <person name="Mishra B."/>
        </authorList>
    </citation>
    <scope>NUCLEOTIDE SEQUENCE [LARGE SCALE GENOMIC DNA]</scope>
</reference>
<dbReference type="AlphaFoldDB" id="A0A6D2INS6"/>
<proteinExistence type="predicted"/>
<organism evidence="1 2">
    <name type="scientific">Microthlaspi erraticum</name>
    <dbReference type="NCBI Taxonomy" id="1685480"/>
    <lineage>
        <taxon>Eukaryota</taxon>
        <taxon>Viridiplantae</taxon>
        <taxon>Streptophyta</taxon>
        <taxon>Embryophyta</taxon>
        <taxon>Tracheophyta</taxon>
        <taxon>Spermatophyta</taxon>
        <taxon>Magnoliopsida</taxon>
        <taxon>eudicotyledons</taxon>
        <taxon>Gunneridae</taxon>
        <taxon>Pentapetalae</taxon>
        <taxon>rosids</taxon>
        <taxon>malvids</taxon>
        <taxon>Brassicales</taxon>
        <taxon>Brassicaceae</taxon>
        <taxon>Coluteocarpeae</taxon>
        <taxon>Microthlaspi</taxon>
    </lineage>
</organism>
<dbReference type="Proteomes" id="UP000467841">
    <property type="component" value="Unassembled WGS sequence"/>
</dbReference>
<protein>
    <submittedName>
        <fullName evidence="1">Uncharacterized protein</fullName>
    </submittedName>
</protein>
<accession>A0A6D2INS6</accession>
<gene>
    <name evidence="1" type="ORF">MERR_LOCUS15979</name>
</gene>
<comment type="caution">
    <text evidence="1">The sequence shown here is derived from an EMBL/GenBank/DDBJ whole genome shotgun (WGS) entry which is preliminary data.</text>
</comment>
<dbReference type="EMBL" id="CACVBM020001073">
    <property type="protein sequence ID" value="CAA7028744.1"/>
    <property type="molecule type" value="Genomic_DNA"/>
</dbReference>
<sequence length="136" mass="15093">MSLRIFSLEEDFFELRGLSLEEDFLERRGADGGGLSSFLGGGDRCGEVDLRGETDLCGEKMVSCREGLSLPSAGSDLSIVLVDCRLSFLLRETGSRWECSLSSSPSLLVRENLDIFEMNSEKRFQPHGGRQLLNPR</sequence>
<evidence type="ECO:0000313" key="2">
    <source>
        <dbReference type="Proteomes" id="UP000467841"/>
    </source>
</evidence>